<dbReference type="EMBL" id="GBRH01209099">
    <property type="protein sequence ID" value="JAD88796.1"/>
    <property type="molecule type" value="Transcribed_RNA"/>
</dbReference>
<accession>A0A0A9DLV1</accession>
<name>A0A0A9DLV1_ARUDO</name>
<reference evidence="1" key="2">
    <citation type="journal article" date="2015" name="Data Brief">
        <title>Shoot transcriptome of the giant reed, Arundo donax.</title>
        <authorList>
            <person name="Barrero R.A."/>
            <person name="Guerrero F.D."/>
            <person name="Moolhuijzen P."/>
            <person name="Goolsby J.A."/>
            <person name="Tidwell J."/>
            <person name="Bellgard S.E."/>
            <person name="Bellgard M.I."/>
        </authorList>
    </citation>
    <scope>NUCLEOTIDE SEQUENCE</scope>
    <source>
        <tissue evidence="1">Shoot tissue taken approximately 20 cm above the soil surface</tissue>
    </source>
</reference>
<sequence length="37" mass="4534">MTKLFRKWSQFTDQHYKTNDMSNMHQSKTLIVPHHNC</sequence>
<dbReference type="AlphaFoldDB" id="A0A0A9DLV1"/>
<reference evidence="1" key="1">
    <citation type="submission" date="2014-09" db="EMBL/GenBank/DDBJ databases">
        <authorList>
            <person name="Magalhaes I.L.F."/>
            <person name="Oliveira U."/>
            <person name="Santos F.R."/>
            <person name="Vidigal T.H.D.A."/>
            <person name="Brescovit A.D."/>
            <person name="Santos A.J."/>
        </authorList>
    </citation>
    <scope>NUCLEOTIDE SEQUENCE</scope>
    <source>
        <tissue evidence="1">Shoot tissue taken approximately 20 cm above the soil surface</tissue>
    </source>
</reference>
<protein>
    <submittedName>
        <fullName evidence="1">Uncharacterized protein</fullName>
    </submittedName>
</protein>
<organism evidence="1">
    <name type="scientific">Arundo donax</name>
    <name type="common">Giant reed</name>
    <name type="synonym">Donax arundinaceus</name>
    <dbReference type="NCBI Taxonomy" id="35708"/>
    <lineage>
        <taxon>Eukaryota</taxon>
        <taxon>Viridiplantae</taxon>
        <taxon>Streptophyta</taxon>
        <taxon>Embryophyta</taxon>
        <taxon>Tracheophyta</taxon>
        <taxon>Spermatophyta</taxon>
        <taxon>Magnoliopsida</taxon>
        <taxon>Liliopsida</taxon>
        <taxon>Poales</taxon>
        <taxon>Poaceae</taxon>
        <taxon>PACMAD clade</taxon>
        <taxon>Arundinoideae</taxon>
        <taxon>Arundineae</taxon>
        <taxon>Arundo</taxon>
    </lineage>
</organism>
<proteinExistence type="predicted"/>
<evidence type="ECO:0000313" key="1">
    <source>
        <dbReference type="EMBL" id="JAD88796.1"/>
    </source>
</evidence>